<feature type="compositionally biased region" description="Acidic residues" evidence="1">
    <location>
        <begin position="245"/>
        <end position="266"/>
    </location>
</feature>
<feature type="domain" description="F-box" evidence="2">
    <location>
        <begin position="9"/>
        <end position="46"/>
    </location>
</feature>
<organism evidence="4">
    <name type="scientific">Triticum aestivum</name>
    <name type="common">Wheat</name>
    <dbReference type="NCBI Taxonomy" id="4565"/>
    <lineage>
        <taxon>Eukaryota</taxon>
        <taxon>Viridiplantae</taxon>
        <taxon>Streptophyta</taxon>
        <taxon>Embryophyta</taxon>
        <taxon>Tracheophyta</taxon>
        <taxon>Spermatophyta</taxon>
        <taxon>Magnoliopsida</taxon>
        <taxon>Liliopsida</taxon>
        <taxon>Poales</taxon>
        <taxon>Poaceae</taxon>
        <taxon>BOP clade</taxon>
        <taxon>Pooideae</taxon>
        <taxon>Triticodae</taxon>
        <taxon>Triticeae</taxon>
        <taxon>Triticinae</taxon>
        <taxon>Triticum</taxon>
    </lineage>
</organism>
<accession>A0A3B6PTT1</accession>
<dbReference type="EnsemblPlants" id="TraesCS6B02G389900.1">
    <property type="protein sequence ID" value="TraesCS6B02G389900.1.cds1"/>
    <property type="gene ID" value="TraesCS6B02G389900"/>
</dbReference>
<evidence type="ECO:0000259" key="3">
    <source>
        <dbReference type="Pfam" id="PF03478"/>
    </source>
</evidence>
<dbReference type="Gramene" id="TraesCAD_scaffold_095833_01G000100.1">
    <property type="protein sequence ID" value="TraesCAD_scaffold_095833_01G000100.1"/>
    <property type="gene ID" value="TraesCAD_scaffold_095833_01G000100"/>
</dbReference>
<dbReference type="SUPFAM" id="SSF81383">
    <property type="entry name" value="F-box domain"/>
    <property type="match status" value="1"/>
</dbReference>
<dbReference type="KEGG" id="taes:123139581"/>
<feature type="domain" description="KIB1-4 beta-propeller" evidence="3">
    <location>
        <begin position="65"/>
        <end position="402"/>
    </location>
</feature>
<evidence type="ECO:0000313" key="4">
    <source>
        <dbReference type="EnsemblPlants" id="TraesCS6B02G389900.1.cds1"/>
    </source>
</evidence>
<dbReference type="OrthoDB" id="677671at2759"/>
<dbReference type="Pfam" id="PF03478">
    <property type="entry name" value="Beta-prop_KIB1-4"/>
    <property type="match status" value="1"/>
</dbReference>
<dbReference type="Gramene" id="TraesROB_scaffold_003338_01G000200.1">
    <property type="protein sequence ID" value="TraesROB_scaffold_003338_01G000200.1"/>
    <property type="gene ID" value="TraesROB_scaffold_003338_01G000200"/>
</dbReference>
<dbReference type="Proteomes" id="UP000019116">
    <property type="component" value="Chromosome 6B"/>
</dbReference>
<proteinExistence type="predicted"/>
<dbReference type="AlphaFoldDB" id="A0A3B6PTT1"/>
<dbReference type="Gene3D" id="1.20.1280.50">
    <property type="match status" value="1"/>
</dbReference>
<sequence length="435" mass="49298">MAASAPPNWSSLLPDLLGQVIARLPHIADRARFRAVCRSWHSAVRLHVSPQRRLPSVVLLDGTFLTLSDGGIHRAPFGKNTECVGSTGDWIALDCKDEATQTHTYRLHNHFSGATVPLPELDSIIGYVPQDFQIRKVVMRSTPQDLVAVTCNTWKYPLILCRPGKGVWVPRLLAMPYFRICDILFSGDKLYVITKAEDLFALHLAEDDDGKPTVKNVKRIIRHAPGHEDDMYDVGMWKRLTDIDSSSDEDSEEDSDDEALCEEDNNEVLSQEDAHNELVGDDSDTDDDRKHLAFMEEDTFSECEDGVREGWDAVHTSRHLVRIQGKLLMIKRERLIAALTPTHHTRKVEVFEADMDACAWIPTSSRLGDGQAIFISYRFTNIVPACGEVEEDVIYFPDTNDVFNIKSKTIRLLMHMNPLHDRWRATWVFPPNLVV</sequence>
<dbReference type="PANTHER" id="PTHR33110:SF82">
    <property type="entry name" value="OS07G0500250 PROTEIN"/>
    <property type="match status" value="1"/>
</dbReference>
<keyword evidence="5" id="KW-1185">Reference proteome</keyword>
<evidence type="ECO:0000259" key="2">
    <source>
        <dbReference type="Pfam" id="PF00646"/>
    </source>
</evidence>
<dbReference type="Gramene" id="TraesPARA_EIv1.0_2099960.1">
    <property type="protein sequence ID" value="TraesPARA_EIv1.0_2099960.1.CDS1"/>
    <property type="gene ID" value="TraesPARA_EIv1.0_2099960"/>
</dbReference>
<dbReference type="RefSeq" id="XP_044415283.1">
    <property type="nucleotide sequence ID" value="XM_044559348.1"/>
</dbReference>
<reference evidence="4" key="1">
    <citation type="submission" date="2018-08" db="EMBL/GenBank/DDBJ databases">
        <authorList>
            <person name="Rossello M."/>
        </authorList>
    </citation>
    <scope>NUCLEOTIDE SEQUENCE [LARGE SCALE GENOMIC DNA]</scope>
    <source>
        <strain evidence="4">cv. Chinese Spring</strain>
    </source>
</reference>
<dbReference type="Gramene" id="TraesCS6B03G1102200.1">
    <property type="protein sequence ID" value="TraesCS6B03G1102200.1.CDS1"/>
    <property type="gene ID" value="TraesCS6B03G1102200"/>
</dbReference>
<evidence type="ECO:0000256" key="1">
    <source>
        <dbReference type="SAM" id="MobiDB-lite"/>
    </source>
</evidence>
<dbReference type="Pfam" id="PF00646">
    <property type="entry name" value="F-box"/>
    <property type="match status" value="1"/>
</dbReference>
<dbReference type="InterPro" id="IPR005174">
    <property type="entry name" value="KIB1-4_b-propeller"/>
</dbReference>
<reference evidence="4" key="2">
    <citation type="submission" date="2018-10" db="UniProtKB">
        <authorList>
            <consortium name="EnsemblPlants"/>
        </authorList>
    </citation>
    <scope>IDENTIFICATION</scope>
</reference>
<evidence type="ECO:0000313" key="5">
    <source>
        <dbReference type="Proteomes" id="UP000019116"/>
    </source>
</evidence>
<dbReference type="Gramene" id="TraesCS6B02G389900.1">
    <property type="protein sequence ID" value="TraesCS6B02G389900.1.cds1"/>
    <property type="gene ID" value="TraesCS6B02G389900"/>
</dbReference>
<dbReference type="InterPro" id="IPR001810">
    <property type="entry name" value="F-box_dom"/>
</dbReference>
<dbReference type="GeneID" id="123139581"/>
<dbReference type="PANTHER" id="PTHR33110">
    <property type="entry name" value="F-BOX/KELCH-REPEAT PROTEIN-RELATED"/>
    <property type="match status" value="1"/>
</dbReference>
<gene>
    <name evidence="4" type="primary">LOC123139581</name>
</gene>
<name>A0A3B6PTT1_WHEAT</name>
<dbReference type="Gramene" id="TraesRN6B0101079200.1">
    <property type="protein sequence ID" value="TraesRN6B0101079200.1"/>
    <property type="gene ID" value="TraesRN6B0101079200"/>
</dbReference>
<feature type="region of interest" description="Disordered" evidence="1">
    <location>
        <begin position="244"/>
        <end position="288"/>
    </location>
</feature>
<dbReference type="InterPro" id="IPR036047">
    <property type="entry name" value="F-box-like_dom_sf"/>
</dbReference>
<protein>
    <submittedName>
        <fullName evidence="4">Uncharacterized protein</fullName>
    </submittedName>
</protein>
<dbReference type="Gramene" id="TraesWEE_scaffold_014222_01G000600.1">
    <property type="protein sequence ID" value="TraesWEE_scaffold_014222_01G000600.1"/>
    <property type="gene ID" value="TraesWEE_scaffold_014222_01G000600"/>
</dbReference>
<dbReference type="STRING" id="4565.A0A3B6PTT1"/>